<dbReference type="AlphaFoldDB" id="A0AAN7T3D5"/>
<organism evidence="1 2">
    <name type="scientific">Lithohypha guttulata</name>
    <dbReference type="NCBI Taxonomy" id="1690604"/>
    <lineage>
        <taxon>Eukaryota</taxon>
        <taxon>Fungi</taxon>
        <taxon>Dikarya</taxon>
        <taxon>Ascomycota</taxon>
        <taxon>Pezizomycotina</taxon>
        <taxon>Eurotiomycetes</taxon>
        <taxon>Chaetothyriomycetidae</taxon>
        <taxon>Chaetothyriales</taxon>
        <taxon>Trichomeriaceae</taxon>
        <taxon>Lithohypha</taxon>
    </lineage>
</organism>
<proteinExistence type="predicted"/>
<comment type="caution">
    <text evidence="1">The sequence shown here is derived from an EMBL/GenBank/DDBJ whole genome shotgun (WGS) entry which is preliminary data.</text>
</comment>
<evidence type="ECO:0000313" key="2">
    <source>
        <dbReference type="Proteomes" id="UP001309876"/>
    </source>
</evidence>
<keyword evidence="2" id="KW-1185">Reference proteome</keyword>
<name>A0AAN7T3D5_9EURO</name>
<protein>
    <submittedName>
        <fullName evidence="1">Uncharacterized protein</fullName>
    </submittedName>
</protein>
<evidence type="ECO:0000313" key="1">
    <source>
        <dbReference type="EMBL" id="KAK5088254.1"/>
    </source>
</evidence>
<gene>
    <name evidence="1" type="ORF">LTR05_002471</name>
</gene>
<sequence length="511" mass="58165">MSVDGIAATLSSETDFLSTNNTVSKPSLLCIPVEIRYKIYEHFVSDETTPRGKRRQQHVFDVNLLQVCSQIRYEACQFLSTGNQWVKFTRYSSMPSTPPTLPFHVLFDEVPYVPEYLVPAENKADLEDRTKIHLSERATEDMTLHSCSCFFICSEISWLNFCSNIASLTSISIPKSITMNFKSLSSKAEAISGYLLPLLQIRGVASVTFEPKDNLLDIFAQKMQSQRTSIYEIQEVLLAFEEAGNLRTGLAARSFYKAGLRIAKQHFDGMLPWSLTSPARVSALAIAMDLINAYSLVTLKYLLYIDGYDPTSFAHAAFNLLDDCLVASHMVTNWSGASKRNRFDAYRWRANAYRALQNVMFDPPSNCDPETLTLSPLEGSGPRVRPTRIELVVLEARACRLAYRLAPDDFEEEFWDSRYRAVLSKLDMPRNIFESHTNLLDFGRKNDVYESRIIRRWAQEDVTTTARLGASEYLADLHTYEDDDLRAMAQEIGVKYEDTRGLFRLLVPHDD</sequence>
<accession>A0AAN7T3D5</accession>
<reference evidence="1 2" key="1">
    <citation type="submission" date="2023-08" db="EMBL/GenBank/DDBJ databases">
        <title>Black Yeasts Isolated from many extreme environments.</title>
        <authorList>
            <person name="Coleine C."/>
            <person name="Stajich J.E."/>
            <person name="Selbmann L."/>
        </authorList>
    </citation>
    <scope>NUCLEOTIDE SEQUENCE [LARGE SCALE GENOMIC DNA]</scope>
    <source>
        <strain evidence="1 2">CCFEE 5910</strain>
    </source>
</reference>
<dbReference type="Proteomes" id="UP001309876">
    <property type="component" value="Unassembled WGS sequence"/>
</dbReference>
<dbReference type="EMBL" id="JAVRRJ010000002">
    <property type="protein sequence ID" value="KAK5088254.1"/>
    <property type="molecule type" value="Genomic_DNA"/>
</dbReference>